<keyword evidence="4" id="KW-1185">Reference proteome</keyword>
<evidence type="ECO:0000313" key="3">
    <source>
        <dbReference type="EMBL" id="GAA0681120.1"/>
    </source>
</evidence>
<gene>
    <name evidence="3" type="ORF">GCM10009020_32660</name>
</gene>
<feature type="compositionally biased region" description="Basic and acidic residues" evidence="2">
    <location>
        <begin position="258"/>
        <end position="268"/>
    </location>
</feature>
<evidence type="ECO:0000256" key="2">
    <source>
        <dbReference type="SAM" id="MobiDB-lite"/>
    </source>
</evidence>
<dbReference type="Proteomes" id="UP001500420">
    <property type="component" value="Unassembled WGS sequence"/>
</dbReference>
<sequence>MDTGALRSYVDRSRELVDASPELSERNTQVRLVQPFLTALGWELHQIAADRDVPTAEGSVTLDFALLVDDEPAVLVETCARPTDLRREQAERLGRRLLATGVDRGILTNGREFVFVAADGDEQETTLDRFECRLEELPERADAVEHYAREAVERSIRDERRRRREAADALADERADVIDDVHDRLVATAGDDIGERLRSETERFVDELIASLRGEDGDRDADDRSTPTAEDDTPSTRNETAAAAETGTAAAHGTGTTPDHEAEPRPGAEAEPPTNPEAELDAEAERALESVAGIAGDDRSKSDAIDDGSDAERSSRRPAAVPSDALGAAVAEDGQYVVRLFGDRTSVWAVGHARAAMTTAQTIEYLLDRGAADGRGAPADEPTGSLSPPWGPDDEHAVLRADAVENATIELSNGWHLDARVPVGVATAAIERLAERAGLRAMFQDEWGSE</sequence>
<dbReference type="RefSeq" id="WP_343775242.1">
    <property type="nucleotide sequence ID" value="NZ_BAAADV010000007.1"/>
</dbReference>
<evidence type="ECO:0000313" key="4">
    <source>
        <dbReference type="Proteomes" id="UP001500420"/>
    </source>
</evidence>
<feature type="region of interest" description="Disordered" evidence="2">
    <location>
        <begin position="291"/>
        <end position="323"/>
    </location>
</feature>
<feature type="coiled-coil region" evidence="1">
    <location>
        <begin position="149"/>
        <end position="176"/>
    </location>
</feature>
<feature type="compositionally biased region" description="Basic and acidic residues" evidence="2">
    <location>
        <begin position="213"/>
        <end position="225"/>
    </location>
</feature>
<comment type="caution">
    <text evidence="3">The sequence shown here is derived from an EMBL/GenBank/DDBJ whole genome shotgun (WGS) entry which is preliminary data.</text>
</comment>
<accession>A0AAV3TEI9</accession>
<evidence type="ECO:0000256" key="1">
    <source>
        <dbReference type="SAM" id="Coils"/>
    </source>
</evidence>
<feature type="compositionally biased region" description="Basic and acidic residues" evidence="2">
    <location>
        <begin position="296"/>
        <end position="315"/>
    </location>
</feature>
<name>A0AAV3TEI9_9EURY</name>
<dbReference type="AlphaFoldDB" id="A0AAV3TEI9"/>
<keyword evidence="1" id="KW-0175">Coiled coil</keyword>
<organism evidence="3 4">
    <name type="scientific">Natronoarchaeum mannanilyticum</name>
    <dbReference type="NCBI Taxonomy" id="926360"/>
    <lineage>
        <taxon>Archaea</taxon>
        <taxon>Methanobacteriati</taxon>
        <taxon>Methanobacteriota</taxon>
        <taxon>Stenosarchaea group</taxon>
        <taxon>Halobacteria</taxon>
        <taxon>Halobacteriales</taxon>
        <taxon>Natronoarchaeaceae</taxon>
    </lineage>
</organism>
<protein>
    <recommendedName>
        <fullName evidence="5">Type I restriction enzyme R protein N-terminal domain-containing protein</fullName>
    </recommendedName>
</protein>
<dbReference type="EMBL" id="BAAADV010000007">
    <property type="protein sequence ID" value="GAA0681120.1"/>
    <property type="molecule type" value="Genomic_DNA"/>
</dbReference>
<feature type="region of interest" description="Disordered" evidence="2">
    <location>
        <begin position="210"/>
        <end position="279"/>
    </location>
</feature>
<evidence type="ECO:0008006" key="5">
    <source>
        <dbReference type="Google" id="ProtNLM"/>
    </source>
</evidence>
<proteinExistence type="predicted"/>
<reference evidence="3 4" key="1">
    <citation type="journal article" date="2019" name="Int. J. Syst. Evol. Microbiol.">
        <title>The Global Catalogue of Microorganisms (GCM) 10K type strain sequencing project: providing services to taxonomists for standard genome sequencing and annotation.</title>
        <authorList>
            <consortium name="The Broad Institute Genomics Platform"/>
            <consortium name="The Broad Institute Genome Sequencing Center for Infectious Disease"/>
            <person name="Wu L."/>
            <person name="Ma J."/>
        </authorList>
    </citation>
    <scope>NUCLEOTIDE SEQUENCE [LARGE SCALE GENOMIC DNA]</scope>
    <source>
        <strain evidence="3 4">JCM 16328</strain>
    </source>
</reference>
<feature type="compositionally biased region" description="Low complexity" evidence="2">
    <location>
        <begin position="239"/>
        <end position="257"/>
    </location>
</feature>